<feature type="domain" description="FAD-binding PCMH-type" evidence="1">
    <location>
        <begin position="78"/>
        <end position="249"/>
    </location>
</feature>
<sequence>MPDPALARGPGGAGERALPGFDRAKLPEVTPIPSDTMESLKADLRAALGPKAVLEDELARLSASTDWAHMSPVLEPMLPGGVADVVARPRDAAGIAAAVGAAHRHRVPVTVRGQGTGNYGQGIPLHGGLVIDTSQANRVIGVGDGEITAEAGASFVMMEKAARAKGQELSILPSTVGSTIGGFIAGGSGGTGSIANGAIWDGYLRSLLVVPCTDDATPVEVPFPDNTAMAHAFGVSGVIAEATVELRPARTWTGLFASFPDTASAVAAGEALFDLQPTPRLLSLDEAGIVATYRPVDPAMPADRASVRGIVTVESVPAATVIVERHGGRVDAVRPKGAALIASMSYNHTTYRVRKLRPELTHLQCMGPGLTRRRGEVADLVPESLIHLEGFRTAHGRDWVSMLFLRYDGPDVLYRQMKELADVEVYVDDPHTWVLHHLRLDGVREAARKFDPDGLLNPGKLL</sequence>
<gene>
    <name evidence="2" type="ORF">EAS64_24815</name>
</gene>
<evidence type="ECO:0000259" key="1">
    <source>
        <dbReference type="PROSITE" id="PS51387"/>
    </source>
</evidence>
<dbReference type="InterPro" id="IPR016169">
    <property type="entry name" value="FAD-bd_PCMH_sub2"/>
</dbReference>
<dbReference type="PANTHER" id="PTHR11748">
    <property type="entry name" value="D-LACTATE DEHYDROGENASE"/>
    <property type="match status" value="1"/>
</dbReference>
<dbReference type="PROSITE" id="PS51387">
    <property type="entry name" value="FAD_PCMH"/>
    <property type="match status" value="1"/>
</dbReference>
<keyword evidence="3" id="KW-1185">Reference proteome</keyword>
<dbReference type="Proteomes" id="UP000460272">
    <property type="component" value="Unassembled WGS sequence"/>
</dbReference>
<reference evidence="2 3" key="1">
    <citation type="submission" date="2018-11" db="EMBL/GenBank/DDBJ databases">
        <title>Trebonia kvetii gen.nov., sp.nov., a novel acidophilic actinobacterium, and proposal of the new actinobacterial family Treboniaceae fam. nov.</title>
        <authorList>
            <person name="Rapoport D."/>
            <person name="Sagova-Mareckova M."/>
            <person name="Sedlacek I."/>
            <person name="Provaznik J."/>
            <person name="Kralova S."/>
            <person name="Pavlinic D."/>
            <person name="Benes V."/>
            <person name="Kopecky J."/>
        </authorList>
    </citation>
    <scope>NUCLEOTIDE SEQUENCE [LARGE SCALE GENOMIC DNA]</scope>
    <source>
        <strain evidence="2 3">15Tr583</strain>
    </source>
</reference>
<dbReference type="GO" id="GO:0071949">
    <property type="term" value="F:FAD binding"/>
    <property type="evidence" value="ECO:0007669"/>
    <property type="project" value="InterPro"/>
</dbReference>
<dbReference type="GO" id="GO:0004458">
    <property type="term" value="F:D-lactate dehydrogenase (cytochrome) activity"/>
    <property type="evidence" value="ECO:0007669"/>
    <property type="project" value="TreeGrafter"/>
</dbReference>
<dbReference type="PANTHER" id="PTHR11748:SF119">
    <property type="entry name" value="D-2-HYDROXYGLUTARATE DEHYDROGENASE"/>
    <property type="match status" value="1"/>
</dbReference>
<dbReference type="OrthoDB" id="9811261at2"/>
<dbReference type="EMBL" id="RPFW01000004">
    <property type="protein sequence ID" value="TVZ03594.1"/>
    <property type="molecule type" value="Genomic_DNA"/>
</dbReference>
<dbReference type="InterPro" id="IPR036318">
    <property type="entry name" value="FAD-bd_PCMH-like_sf"/>
</dbReference>
<organism evidence="2 3">
    <name type="scientific">Trebonia kvetii</name>
    <dbReference type="NCBI Taxonomy" id="2480626"/>
    <lineage>
        <taxon>Bacteria</taxon>
        <taxon>Bacillati</taxon>
        <taxon>Actinomycetota</taxon>
        <taxon>Actinomycetes</taxon>
        <taxon>Streptosporangiales</taxon>
        <taxon>Treboniaceae</taxon>
        <taxon>Trebonia</taxon>
    </lineage>
</organism>
<evidence type="ECO:0000313" key="3">
    <source>
        <dbReference type="Proteomes" id="UP000460272"/>
    </source>
</evidence>
<dbReference type="Pfam" id="PF01565">
    <property type="entry name" value="FAD_binding_4"/>
    <property type="match status" value="1"/>
</dbReference>
<dbReference type="GO" id="GO:0008720">
    <property type="term" value="F:D-lactate dehydrogenase (NAD+) activity"/>
    <property type="evidence" value="ECO:0007669"/>
    <property type="project" value="TreeGrafter"/>
</dbReference>
<proteinExistence type="predicted"/>
<dbReference type="Gene3D" id="3.30.465.10">
    <property type="match status" value="1"/>
</dbReference>
<dbReference type="GO" id="GO:1903457">
    <property type="term" value="P:lactate catabolic process"/>
    <property type="evidence" value="ECO:0007669"/>
    <property type="project" value="TreeGrafter"/>
</dbReference>
<evidence type="ECO:0000313" key="2">
    <source>
        <dbReference type="EMBL" id="TVZ03594.1"/>
    </source>
</evidence>
<dbReference type="SUPFAM" id="SSF56176">
    <property type="entry name" value="FAD-binding/transporter-associated domain-like"/>
    <property type="match status" value="1"/>
</dbReference>
<dbReference type="AlphaFoldDB" id="A0A6P2BWZ8"/>
<accession>A0A6P2BWZ8</accession>
<dbReference type="InterPro" id="IPR016166">
    <property type="entry name" value="FAD-bd_PCMH"/>
</dbReference>
<dbReference type="InterPro" id="IPR006094">
    <property type="entry name" value="Oxid_FAD_bind_N"/>
</dbReference>
<comment type="caution">
    <text evidence="2">The sequence shown here is derived from an EMBL/GenBank/DDBJ whole genome shotgun (WGS) entry which is preliminary data.</text>
</comment>
<protein>
    <submittedName>
        <fullName evidence="2">FAD-binding oxidoreductase</fullName>
    </submittedName>
</protein>
<dbReference type="RefSeq" id="WP_145856513.1">
    <property type="nucleotide sequence ID" value="NZ_RPFW01000004.1"/>
</dbReference>
<name>A0A6P2BWZ8_9ACTN</name>